<dbReference type="InterPro" id="IPR000847">
    <property type="entry name" value="LysR_HTH_N"/>
</dbReference>
<feature type="domain" description="HTH lysR-type" evidence="5">
    <location>
        <begin position="1"/>
        <end position="58"/>
    </location>
</feature>
<name>A0A974NMC7_PERPY</name>
<gene>
    <name evidence="6" type="ORF">I6J18_00665</name>
</gene>
<dbReference type="PROSITE" id="PS50931">
    <property type="entry name" value="HTH_LYSR"/>
    <property type="match status" value="1"/>
</dbReference>
<evidence type="ECO:0000256" key="1">
    <source>
        <dbReference type="ARBA" id="ARBA00009437"/>
    </source>
</evidence>
<dbReference type="InterPro" id="IPR036388">
    <property type="entry name" value="WH-like_DNA-bd_sf"/>
</dbReference>
<evidence type="ECO:0000256" key="4">
    <source>
        <dbReference type="ARBA" id="ARBA00023163"/>
    </source>
</evidence>
<dbReference type="Gene3D" id="1.10.10.10">
    <property type="entry name" value="Winged helix-like DNA-binding domain superfamily/Winged helix DNA-binding domain"/>
    <property type="match status" value="1"/>
</dbReference>
<keyword evidence="3" id="KW-0238">DNA-binding</keyword>
<dbReference type="SUPFAM" id="SSF53850">
    <property type="entry name" value="Periplasmic binding protein-like II"/>
    <property type="match status" value="1"/>
</dbReference>
<keyword evidence="7" id="KW-1185">Reference proteome</keyword>
<dbReference type="EMBL" id="CP068053">
    <property type="protein sequence ID" value="QQT00499.1"/>
    <property type="molecule type" value="Genomic_DNA"/>
</dbReference>
<dbReference type="AlphaFoldDB" id="A0A974NMC7"/>
<dbReference type="PANTHER" id="PTHR30126">
    <property type="entry name" value="HTH-TYPE TRANSCRIPTIONAL REGULATOR"/>
    <property type="match status" value="1"/>
</dbReference>
<dbReference type="PANTHER" id="PTHR30126:SF64">
    <property type="entry name" value="HTH-TYPE TRANSCRIPTIONAL REGULATOR CITR"/>
    <property type="match status" value="1"/>
</dbReference>
<evidence type="ECO:0000313" key="7">
    <source>
        <dbReference type="Proteomes" id="UP000595254"/>
    </source>
</evidence>
<keyword evidence="4" id="KW-0804">Transcription</keyword>
<dbReference type="RefSeq" id="WP_040375319.1">
    <property type="nucleotide sequence ID" value="NZ_CP068053.1"/>
</dbReference>
<evidence type="ECO:0000256" key="3">
    <source>
        <dbReference type="ARBA" id="ARBA00023125"/>
    </source>
</evidence>
<dbReference type="KEGG" id="ppsr:I6J18_00665"/>
<reference evidence="6 7" key="1">
    <citation type="submission" date="2021-01" db="EMBL/GenBank/DDBJ databases">
        <title>FDA dAtabase for Regulatory Grade micrObial Sequences (FDA-ARGOS): Supporting development and validation of Infectious Disease Dx tests.</title>
        <authorList>
            <person name="Nelson B."/>
            <person name="Plummer A."/>
            <person name="Tallon L."/>
            <person name="Sadzewicz L."/>
            <person name="Zhao X."/>
            <person name="Boylan J."/>
            <person name="Ott S."/>
            <person name="Bowen H."/>
            <person name="Vavikolanu K."/>
            <person name="Mehta A."/>
            <person name="Aluvathingal J."/>
            <person name="Nadendla S."/>
            <person name="Myers T."/>
            <person name="Yan Y."/>
            <person name="Sichtig H."/>
        </authorList>
    </citation>
    <scope>NUCLEOTIDE SEQUENCE [LARGE SCALE GENOMIC DNA]</scope>
    <source>
        <strain evidence="6 7">FDAARGOS_1161</strain>
    </source>
</reference>
<accession>A0A974NMC7</accession>
<evidence type="ECO:0000256" key="2">
    <source>
        <dbReference type="ARBA" id="ARBA00023015"/>
    </source>
</evidence>
<dbReference type="PRINTS" id="PR00039">
    <property type="entry name" value="HTHLYSR"/>
</dbReference>
<keyword evidence="2" id="KW-0805">Transcription regulation</keyword>
<dbReference type="Gene3D" id="3.40.190.290">
    <property type="match status" value="1"/>
</dbReference>
<dbReference type="CDD" id="cd05466">
    <property type="entry name" value="PBP2_LTTR_substrate"/>
    <property type="match status" value="1"/>
</dbReference>
<dbReference type="Pfam" id="PF00126">
    <property type="entry name" value="HTH_1"/>
    <property type="match status" value="1"/>
</dbReference>
<evidence type="ECO:0000313" key="6">
    <source>
        <dbReference type="EMBL" id="QQT00499.1"/>
    </source>
</evidence>
<dbReference type="Proteomes" id="UP000595254">
    <property type="component" value="Chromosome"/>
</dbReference>
<sequence length="292" mass="33656">MEFSWLTTFITAAHCGNFRQTAELLYISQPSVTVHIKHLENELGVQLFLREGRTMKLTEEGRRYLVHAKKLFDVYQSGLEDLESFRQGYTTKISLAISPLIADTILPYILKTYLKKHPQVEFSLKIIESIEIEEAVLKEEVDIGLSCINGAHRDIISELLYQDEVILVAPHDGLDSEFAPPLDEETVLTSNYLFTHNHPEYWDSLCRAVKSSYPSIRMMEVSQVHITKRFIAEGLGVSYLPISTVRRELLEGRLLEVPSQFIKRPEANTYAVMKYKHTKQQEFLAFIANYRI</sequence>
<dbReference type="Pfam" id="PF03466">
    <property type="entry name" value="LysR_substrate"/>
    <property type="match status" value="1"/>
</dbReference>
<dbReference type="GO" id="GO:0003700">
    <property type="term" value="F:DNA-binding transcription factor activity"/>
    <property type="evidence" value="ECO:0007669"/>
    <property type="project" value="InterPro"/>
</dbReference>
<comment type="similarity">
    <text evidence="1">Belongs to the LysR transcriptional regulatory family.</text>
</comment>
<proteinExistence type="inferred from homology"/>
<dbReference type="InterPro" id="IPR005119">
    <property type="entry name" value="LysR_subst-bd"/>
</dbReference>
<evidence type="ECO:0000259" key="5">
    <source>
        <dbReference type="PROSITE" id="PS50931"/>
    </source>
</evidence>
<protein>
    <submittedName>
        <fullName evidence="6">LysR family transcriptional regulator</fullName>
    </submittedName>
</protein>
<dbReference type="InterPro" id="IPR036390">
    <property type="entry name" value="WH_DNA-bd_sf"/>
</dbReference>
<dbReference type="SUPFAM" id="SSF46785">
    <property type="entry name" value="Winged helix' DNA-binding domain"/>
    <property type="match status" value="1"/>
</dbReference>
<organism evidence="6 7">
    <name type="scientific">Peribacillus psychrosaccharolyticus</name>
    <name type="common">Bacillus psychrosaccharolyticus</name>
    <dbReference type="NCBI Taxonomy" id="1407"/>
    <lineage>
        <taxon>Bacteria</taxon>
        <taxon>Bacillati</taxon>
        <taxon>Bacillota</taxon>
        <taxon>Bacilli</taxon>
        <taxon>Bacillales</taxon>
        <taxon>Bacillaceae</taxon>
        <taxon>Peribacillus</taxon>
    </lineage>
</organism>
<dbReference type="FunFam" id="1.10.10.10:FF:000001">
    <property type="entry name" value="LysR family transcriptional regulator"/>
    <property type="match status" value="1"/>
</dbReference>
<dbReference type="GO" id="GO:0000976">
    <property type="term" value="F:transcription cis-regulatory region binding"/>
    <property type="evidence" value="ECO:0007669"/>
    <property type="project" value="TreeGrafter"/>
</dbReference>